<reference evidence="2" key="1">
    <citation type="journal article" date="2021" name="Nat. Commun.">
        <title>Genetic determinants of endophytism in the Arabidopsis root mycobiome.</title>
        <authorList>
            <person name="Mesny F."/>
            <person name="Miyauchi S."/>
            <person name="Thiergart T."/>
            <person name="Pickel B."/>
            <person name="Atanasova L."/>
            <person name="Karlsson M."/>
            <person name="Huettel B."/>
            <person name="Barry K.W."/>
            <person name="Haridas S."/>
            <person name="Chen C."/>
            <person name="Bauer D."/>
            <person name="Andreopoulos W."/>
            <person name="Pangilinan J."/>
            <person name="LaButti K."/>
            <person name="Riley R."/>
            <person name="Lipzen A."/>
            <person name="Clum A."/>
            <person name="Drula E."/>
            <person name="Henrissat B."/>
            <person name="Kohler A."/>
            <person name="Grigoriev I.V."/>
            <person name="Martin F.M."/>
            <person name="Hacquard S."/>
        </authorList>
    </citation>
    <scope>NUCLEOTIDE SEQUENCE</scope>
    <source>
        <strain evidence="2">FSSC 5 MPI-SDFR-AT-0091</strain>
    </source>
</reference>
<dbReference type="AlphaFoldDB" id="A0A9P9GWL9"/>
<dbReference type="PANTHER" id="PTHR35870:SF1">
    <property type="entry name" value="PROTEIN, PUTATIVE (AFU_ORTHOLOGUE AFUA_5G03330)-RELATED"/>
    <property type="match status" value="1"/>
</dbReference>
<evidence type="ECO:0000256" key="1">
    <source>
        <dbReference type="ARBA" id="ARBA00023002"/>
    </source>
</evidence>
<gene>
    <name evidence="2" type="ORF">B0J15DRAFT_514878</name>
</gene>
<keyword evidence="1" id="KW-0560">Oxidoreductase</keyword>
<keyword evidence="3" id="KW-1185">Reference proteome</keyword>
<dbReference type="Pfam" id="PF14027">
    <property type="entry name" value="Questin_oxidase"/>
    <property type="match status" value="1"/>
</dbReference>
<proteinExistence type="predicted"/>
<dbReference type="PANTHER" id="PTHR35870">
    <property type="entry name" value="PROTEIN, PUTATIVE (AFU_ORTHOLOGUE AFUA_5G03330)-RELATED"/>
    <property type="match status" value="1"/>
</dbReference>
<dbReference type="EMBL" id="JAGTJS010000016">
    <property type="protein sequence ID" value="KAH7246918.1"/>
    <property type="molecule type" value="Genomic_DNA"/>
</dbReference>
<accession>A0A9P9GWL9</accession>
<sequence length="496" mass="56034">MATPYGIHITPTNAGLWDIRQSEEAAQTASEALQKDLENYHVFLNNMPHHLLALYGTGASAANIQKAHGLRHPLQRPVIPQHQDAVKDLITHWDHTSEYLGKEEHYPDFLAYFQRAIEREGYESAVKAHLLKGDDSANNLLLRLHAGIVHPLIQLMYGLEWKQPAIVAQALAQTCVHNVEGLDQLLLAGEQQANATSRSTKMPSLLSMYENVRADPQLAGSVRMEDTSKVEDGIIQRAKDAMLAILEQVHVEPEELDERTAEMFHGMILVASSAAIHPPHHVKYDFFLMHHVNSSLIYLTFNSQPWLSTANKVRLLEWKIRLDLVQYVARGCPAISLESIESYVPKQPSDESVRKIGIRLYDFGDDGHAIKQARATAVCHELMAEYKDKSWVVLKEDSIWKKIQHMVVDAVEGPGVLYVRSTGFDEAWKVSTPPMSVYRCMHVDSNARTSPTKPRRSDLLPFCALYRLEVVAHQKLSNHILSNFNSNIEFPLMLTR</sequence>
<evidence type="ECO:0000313" key="2">
    <source>
        <dbReference type="EMBL" id="KAH7246918.1"/>
    </source>
</evidence>
<dbReference type="InterPro" id="IPR025337">
    <property type="entry name" value="Questin_oxidase-like"/>
</dbReference>
<name>A0A9P9GWL9_FUSSL</name>
<evidence type="ECO:0008006" key="4">
    <source>
        <dbReference type="Google" id="ProtNLM"/>
    </source>
</evidence>
<organism evidence="2 3">
    <name type="scientific">Fusarium solani</name>
    <name type="common">Filamentous fungus</name>
    <dbReference type="NCBI Taxonomy" id="169388"/>
    <lineage>
        <taxon>Eukaryota</taxon>
        <taxon>Fungi</taxon>
        <taxon>Dikarya</taxon>
        <taxon>Ascomycota</taxon>
        <taxon>Pezizomycotina</taxon>
        <taxon>Sordariomycetes</taxon>
        <taxon>Hypocreomycetidae</taxon>
        <taxon>Hypocreales</taxon>
        <taxon>Nectriaceae</taxon>
        <taxon>Fusarium</taxon>
        <taxon>Fusarium solani species complex</taxon>
    </lineage>
</organism>
<dbReference type="Proteomes" id="UP000736672">
    <property type="component" value="Unassembled WGS sequence"/>
</dbReference>
<dbReference type="GO" id="GO:0016491">
    <property type="term" value="F:oxidoreductase activity"/>
    <property type="evidence" value="ECO:0007669"/>
    <property type="project" value="UniProtKB-KW"/>
</dbReference>
<comment type="caution">
    <text evidence="2">The sequence shown here is derived from an EMBL/GenBank/DDBJ whole genome shotgun (WGS) entry which is preliminary data.</text>
</comment>
<protein>
    <recommendedName>
        <fullName evidence="4">Oxidoreductase AflY</fullName>
    </recommendedName>
</protein>
<evidence type="ECO:0000313" key="3">
    <source>
        <dbReference type="Proteomes" id="UP000736672"/>
    </source>
</evidence>
<dbReference type="OrthoDB" id="10004862at2759"/>